<protein>
    <submittedName>
        <fullName evidence="2">Bacterial type II secretion system protein F domain</fullName>
    </submittedName>
</protein>
<keyword evidence="1" id="KW-0812">Transmembrane</keyword>
<organism evidence="2 3">
    <name type="scientific">Coprococcus comes</name>
    <dbReference type="NCBI Taxonomy" id="410072"/>
    <lineage>
        <taxon>Bacteria</taxon>
        <taxon>Bacillati</taxon>
        <taxon>Bacillota</taxon>
        <taxon>Clostridia</taxon>
        <taxon>Lachnospirales</taxon>
        <taxon>Lachnospiraceae</taxon>
        <taxon>Coprococcus</taxon>
    </lineage>
</organism>
<evidence type="ECO:0000256" key="1">
    <source>
        <dbReference type="SAM" id="Phobius"/>
    </source>
</evidence>
<reference evidence="2 3" key="1">
    <citation type="submission" date="2015-09" db="EMBL/GenBank/DDBJ databases">
        <authorList>
            <consortium name="Pathogen Informatics"/>
        </authorList>
    </citation>
    <scope>NUCLEOTIDE SEQUENCE [LARGE SCALE GENOMIC DNA]</scope>
    <source>
        <strain evidence="2 3">2789STDY5834962</strain>
    </source>
</reference>
<dbReference type="EMBL" id="CYXR01000003">
    <property type="protein sequence ID" value="CUM75818.1"/>
    <property type="molecule type" value="Genomic_DNA"/>
</dbReference>
<sequence length="437" mass="50517">MWFCIGMYFFLGACAWMYFKKKSLFRKWDRLLRRIFFLMLAVTSLAFLSEIVQKTGTENSETMQIKRNGYGEGQKEAALSMQVEGEKKQDIEIRVSPKIYSEKRLEKEFQKARKELAKVISGENKDLSHIKTDLDLVTALDDFPFSVSWELSRYDVMDSLGRLDQEKIREEDPENQGIGMNITGVLHYEDKVYPCEMDLVIFAGQEKTLSTKERVLELVRLQDSATRQKAYLTLPPSLDGRKIAWTEEKDSKVIPILMLGMAISILLVGREIQKENNQKKTRKEQMMLDYPEIITEFTMLTGAGMTAKNVWKRIAEDYGITRGKTGRKREAYEEIWKTWQEMKSGIPEMECYERFARRCDLIPYMKMGALLSQNLKKGAKGISEMLRMEAVQALEDRKSRARQLGEEAGTRLLIPMLLMLIIVITIVVVPAFLSIQV</sequence>
<name>A0A173RES9_9FIRM</name>
<dbReference type="Proteomes" id="UP000095727">
    <property type="component" value="Unassembled WGS sequence"/>
</dbReference>
<keyword evidence="1" id="KW-1133">Transmembrane helix</keyword>
<accession>A0A173RES9</accession>
<dbReference type="AlphaFoldDB" id="A0A173RES9"/>
<keyword evidence="1" id="KW-0472">Membrane</keyword>
<feature type="transmembrane region" description="Helical" evidence="1">
    <location>
        <begin position="412"/>
        <end position="435"/>
    </location>
</feature>
<evidence type="ECO:0000313" key="3">
    <source>
        <dbReference type="Proteomes" id="UP000095727"/>
    </source>
</evidence>
<gene>
    <name evidence="2" type="ORF">ERS852574_00514</name>
</gene>
<proteinExistence type="predicted"/>
<evidence type="ECO:0000313" key="2">
    <source>
        <dbReference type="EMBL" id="CUM75818.1"/>
    </source>
</evidence>